<keyword evidence="1" id="KW-0472">Membrane</keyword>
<reference evidence="2" key="2">
    <citation type="journal article" date="2021" name="Sci. Rep.">
        <title>The distribution of antibiotic resistance genes in chicken gut microbiota commensals.</title>
        <authorList>
            <person name="Juricova H."/>
            <person name="Matiasovicova J."/>
            <person name="Kubasova T."/>
            <person name="Cejkova D."/>
            <person name="Rychlik I."/>
        </authorList>
    </citation>
    <scope>NUCLEOTIDE SEQUENCE</scope>
    <source>
        <strain evidence="2">An559</strain>
    </source>
</reference>
<gene>
    <name evidence="2" type="ORF">H6A12_09990</name>
</gene>
<feature type="transmembrane region" description="Helical" evidence="1">
    <location>
        <begin position="190"/>
        <end position="211"/>
    </location>
</feature>
<feature type="transmembrane region" description="Helical" evidence="1">
    <location>
        <begin position="150"/>
        <end position="170"/>
    </location>
</feature>
<keyword evidence="1" id="KW-1133">Transmembrane helix</keyword>
<reference evidence="2" key="1">
    <citation type="submission" date="2020-08" db="EMBL/GenBank/DDBJ databases">
        <authorList>
            <person name="Cejkova D."/>
            <person name="Kubasova T."/>
            <person name="Jahodarova E."/>
            <person name="Rychlik I."/>
        </authorList>
    </citation>
    <scope>NUCLEOTIDE SEQUENCE</scope>
    <source>
        <strain evidence="2">An559</strain>
    </source>
</reference>
<dbReference type="Proteomes" id="UP000774750">
    <property type="component" value="Unassembled WGS sequence"/>
</dbReference>
<dbReference type="RefSeq" id="WP_204447464.1">
    <property type="nucleotide sequence ID" value="NZ_JACJKY010000017.1"/>
</dbReference>
<feature type="transmembrane region" description="Helical" evidence="1">
    <location>
        <begin position="16"/>
        <end position="37"/>
    </location>
</feature>
<feature type="transmembrane region" description="Helical" evidence="1">
    <location>
        <begin position="43"/>
        <end position="68"/>
    </location>
</feature>
<name>A0A938X7S4_9FIRM</name>
<protein>
    <submittedName>
        <fullName evidence="2">Uncharacterized protein</fullName>
    </submittedName>
</protein>
<accession>A0A938X7S4</accession>
<comment type="caution">
    <text evidence="2">The sequence shown here is derived from an EMBL/GenBank/DDBJ whole genome shotgun (WGS) entry which is preliminary data.</text>
</comment>
<proteinExistence type="predicted"/>
<feature type="transmembrane region" description="Helical" evidence="1">
    <location>
        <begin position="80"/>
        <end position="105"/>
    </location>
</feature>
<evidence type="ECO:0000313" key="2">
    <source>
        <dbReference type="EMBL" id="MBM6921485.1"/>
    </source>
</evidence>
<organism evidence="2 3">
    <name type="scientific">Merdimmobilis hominis</name>
    <dbReference type="NCBI Taxonomy" id="2897707"/>
    <lineage>
        <taxon>Bacteria</taxon>
        <taxon>Bacillati</taxon>
        <taxon>Bacillota</taxon>
        <taxon>Clostridia</taxon>
        <taxon>Eubacteriales</taxon>
        <taxon>Oscillospiraceae</taxon>
        <taxon>Merdimmobilis</taxon>
    </lineage>
</organism>
<keyword evidence="3" id="KW-1185">Reference proteome</keyword>
<evidence type="ECO:0000256" key="1">
    <source>
        <dbReference type="SAM" id="Phobius"/>
    </source>
</evidence>
<dbReference type="AlphaFoldDB" id="A0A938X7S4"/>
<evidence type="ECO:0000313" key="3">
    <source>
        <dbReference type="Proteomes" id="UP000774750"/>
    </source>
</evidence>
<dbReference type="EMBL" id="JACJKY010000017">
    <property type="protein sequence ID" value="MBM6921485.1"/>
    <property type="molecule type" value="Genomic_DNA"/>
</dbReference>
<feature type="transmembrane region" description="Helical" evidence="1">
    <location>
        <begin position="125"/>
        <end position="143"/>
    </location>
</feature>
<sequence>MLLSMIGRNIKNDLRIAVKTVGATALVMVFFIVYGQLSGNPGFFSIAWTLFSYLVPFVILFQFPGIYFGIALSMGTTRRAAFIGLQILKVIIAFSCSLMVALGIVCNNLLSGIPAAFSAEGLFTMFGYGLLAASVGDFMGFFSHHVGGKLGMVFLVAVCAICGGVFGGTIGMLGTDGMLPIFQMFTMPLWVFLLAVVVSCVLSGLAYWLFVRRYAVR</sequence>
<keyword evidence="1" id="KW-0812">Transmembrane</keyword>